<dbReference type="WBParaSite" id="Csp11.Scaffold629.g8608.t1">
    <property type="protein sequence ID" value="Csp11.Scaffold629.g8608.t1"/>
    <property type="gene ID" value="Csp11.Scaffold629.g8608"/>
</dbReference>
<keyword evidence="2" id="KW-1185">Reference proteome</keyword>
<reference evidence="3" key="1">
    <citation type="submission" date="2016-11" db="UniProtKB">
        <authorList>
            <consortium name="WormBaseParasite"/>
        </authorList>
    </citation>
    <scope>IDENTIFICATION</scope>
</reference>
<dbReference type="Proteomes" id="UP000095282">
    <property type="component" value="Unplaced"/>
</dbReference>
<protein>
    <submittedName>
        <fullName evidence="3">DUF223 domain-containing protein</fullName>
    </submittedName>
</protein>
<evidence type="ECO:0000256" key="1">
    <source>
        <dbReference type="SAM" id="MobiDB-lite"/>
    </source>
</evidence>
<evidence type="ECO:0000313" key="3">
    <source>
        <dbReference type="WBParaSite" id="Csp11.Scaffold629.g8608.t1"/>
    </source>
</evidence>
<proteinExistence type="predicted"/>
<dbReference type="AlphaFoldDB" id="A0A1I7UEU8"/>
<name>A0A1I7UEU8_9PELO</name>
<feature type="region of interest" description="Disordered" evidence="1">
    <location>
        <begin position="50"/>
        <end position="75"/>
    </location>
</feature>
<accession>A0A1I7UEU8</accession>
<evidence type="ECO:0000313" key="2">
    <source>
        <dbReference type="Proteomes" id="UP000095282"/>
    </source>
</evidence>
<sequence>MEKYEDDIIKVKVEKIERTYVLDNIGNRRMINRAFYFKYYREGQEDILVDEPNQLPPKEATPPILQNPVKPLETD</sequence>
<organism evidence="2 3">
    <name type="scientific">Caenorhabditis tropicalis</name>
    <dbReference type="NCBI Taxonomy" id="1561998"/>
    <lineage>
        <taxon>Eukaryota</taxon>
        <taxon>Metazoa</taxon>
        <taxon>Ecdysozoa</taxon>
        <taxon>Nematoda</taxon>
        <taxon>Chromadorea</taxon>
        <taxon>Rhabditida</taxon>
        <taxon>Rhabditina</taxon>
        <taxon>Rhabditomorpha</taxon>
        <taxon>Rhabditoidea</taxon>
        <taxon>Rhabditidae</taxon>
        <taxon>Peloderinae</taxon>
        <taxon>Caenorhabditis</taxon>
    </lineage>
</organism>